<dbReference type="GO" id="GO:0003964">
    <property type="term" value="F:RNA-directed DNA polymerase activity"/>
    <property type="evidence" value="ECO:0007669"/>
    <property type="project" value="UniProtKB-KW"/>
</dbReference>
<keyword evidence="7" id="KW-0460">Magnesium</keyword>
<keyword evidence="9" id="KW-0229">DNA integration</keyword>
<dbReference type="InterPro" id="IPR012337">
    <property type="entry name" value="RNaseH-like_sf"/>
</dbReference>
<dbReference type="SUPFAM" id="SSF53098">
    <property type="entry name" value="Ribonuclease H-like"/>
    <property type="match status" value="1"/>
</dbReference>
<keyword evidence="2" id="KW-0548">Nucleotidyltransferase</keyword>
<evidence type="ECO:0000313" key="17">
    <source>
        <dbReference type="EMBL" id="MBW0500632.1"/>
    </source>
</evidence>
<proteinExistence type="predicted"/>
<keyword evidence="5" id="KW-0255">Endonuclease</keyword>
<dbReference type="GO" id="GO:0003723">
    <property type="term" value="F:RNA binding"/>
    <property type="evidence" value="ECO:0007669"/>
    <property type="project" value="UniProtKB-KW"/>
</dbReference>
<feature type="region of interest" description="Disordered" evidence="15">
    <location>
        <begin position="1"/>
        <end position="20"/>
    </location>
</feature>
<evidence type="ECO:0000256" key="10">
    <source>
        <dbReference type="ARBA" id="ARBA00022918"/>
    </source>
</evidence>
<sequence length="873" mass="99557">MTTTSPLVQFPTNPIDEDSSNENQLKTKLIKLNRTNWVQWSCQTRNYMIGCGYQSLLKKPTDEEKISSRYIRRNGAALALLWNSVSIDLHGILLTHQDSFYKAWEALGEACGNNSILTTCEVLFRLVSLQYEPGQSLEAHTDLYLQLYASYQNLTKNSEVKMELNQNISAAFFLRSLDRDKDLSGLIQTMYDIKPFELLPITKRVALEHSRRRNSPEEILFADGKVKPEGPSKSNSEKQASNQNSQQKAKRNQKRRKDQNDGNHAVSNRQSMNNRLERLEKLMLSNLNLQKNSANVVSNSEPTLNQPENSDSDSYFLPTESCFSLSNLDRTLLFLDSGCGRSVVNDLSLLINPKPCKQNVNTFRNAVEITHTGTFNFFGFHIYPVSYAPSGPVNLISVSQLIDHGLRPHYKNDVFLIKKGDSIITTFQRDGNLYSNRSQNALYALDKEDDRDWHVIMGHPSDRYLSKILQDLKLKNKFTSSKHCDVCRFSKLTRQPHSNSLPTTFKPFYKIHADTLEINSPSKKGYKYVLVLIDDFSRFNRIYFMISKDQAEHYITSFLNELKNKLNITPAFFHCDRGGEFGSVQFQSSLLKQGICFEQGPPDSPQTNGVAERFNRSLLSKIRCLLDQSNIPITYCDQAALHASLLLNHTPHKFLNLDTPSQILDKHTSLIEPKLNLQELLPFGLKTQVMNLMNKSKLVNRSTTLRALTFKRYSDTMKFLNIDTGRIIISRDWSTPSKINPSTIKKTEDSLPCEKEISVSLPRINSKNDQATDKEQIINEPITISSSTPTIEPESQTYKDARTKGWDYVPFFDKAPKNISVDISTDSIIVGSRRKNTDSAMLMDVVPYSQAMSNSEEKHLWNDAMKKEFDSLM</sequence>
<accession>A0A9Q3DEM7</accession>
<dbReference type="GO" id="GO:0016787">
    <property type="term" value="F:hydrolase activity"/>
    <property type="evidence" value="ECO:0007669"/>
    <property type="project" value="UniProtKB-KW"/>
</dbReference>
<evidence type="ECO:0000256" key="13">
    <source>
        <dbReference type="ARBA" id="ARBA00048173"/>
    </source>
</evidence>
<dbReference type="PROSITE" id="PS50994">
    <property type="entry name" value="INTEGRASE"/>
    <property type="match status" value="1"/>
</dbReference>
<dbReference type="GO" id="GO:0046872">
    <property type="term" value="F:metal ion binding"/>
    <property type="evidence" value="ECO:0007669"/>
    <property type="project" value="UniProtKB-KW"/>
</dbReference>
<dbReference type="InterPro" id="IPR036397">
    <property type="entry name" value="RNaseH_sf"/>
</dbReference>
<dbReference type="AlphaFoldDB" id="A0A9Q3DEM7"/>
<keyword evidence="4" id="KW-0479">Metal-binding</keyword>
<dbReference type="GO" id="GO:0005634">
    <property type="term" value="C:nucleus"/>
    <property type="evidence" value="ECO:0007669"/>
    <property type="project" value="UniProtKB-ARBA"/>
</dbReference>
<evidence type="ECO:0000256" key="14">
    <source>
        <dbReference type="ARBA" id="ARBA00049244"/>
    </source>
</evidence>
<evidence type="ECO:0000256" key="2">
    <source>
        <dbReference type="ARBA" id="ARBA00022695"/>
    </source>
</evidence>
<keyword evidence="8" id="KW-0694">RNA-binding</keyword>
<dbReference type="PANTHER" id="PTHR42648">
    <property type="entry name" value="TRANSPOSASE, PUTATIVE-RELATED"/>
    <property type="match status" value="1"/>
</dbReference>
<evidence type="ECO:0000256" key="4">
    <source>
        <dbReference type="ARBA" id="ARBA00022723"/>
    </source>
</evidence>
<evidence type="ECO:0000313" key="18">
    <source>
        <dbReference type="Proteomes" id="UP000765509"/>
    </source>
</evidence>
<keyword evidence="1" id="KW-0815">Transposition</keyword>
<name>A0A9Q3DEM7_9BASI</name>
<evidence type="ECO:0000256" key="1">
    <source>
        <dbReference type="ARBA" id="ARBA00022578"/>
    </source>
</evidence>
<evidence type="ECO:0000256" key="3">
    <source>
        <dbReference type="ARBA" id="ARBA00022722"/>
    </source>
</evidence>
<feature type="domain" description="Integrase catalytic" evidence="16">
    <location>
        <begin position="503"/>
        <end position="668"/>
    </location>
</feature>
<keyword evidence="3" id="KW-0540">Nuclease</keyword>
<evidence type="ECO:0000259" key="16">
    <source>
        <dbReference type="PROSITE" id="PS50994"/>
    </source>
</evidence>
<comment type="catalytic activity">
    <reaction evidence="14">
        <text>DNA(n) + a 2'-deoxyribonucleoside 5'-triphosphate = DNA(n+1) + diphosphate</text>
        <dbReference type="Rhea" id="RHEA:22508"/>
        <dbReference type="Rhea" id="RHEA-COMP:17339"/>
        <dbReference type="Rhea" id="RHEA-COMP:17340"/>
        <dbReference type="ChEBI" id="CHEBI:33019"/>
        <dbReference type="ChEBI" id="CHEBI:61560"/>
        <dbReference type="ChEBI" id="CHEBI:173112"/>
        <dbReference type="EC" id="2.7.7.7"/>
    </reaction>
</comment>
<evidence type="ECO:0000256" key="15">
    <source>
        <dbReference type="SAM" id="MobiDB-lite"/>
    </source>
</evidence>
<gene>
    <name evidence="17" type="ORF">O181_040347</name>
</gene>
<feature type="compositionally biased region" description="Polar residues" evidence="15">
    <location>
        <begin position="1"/>
        <end position="12"/>
    </location>
</feature>
<dbReference type="Proteomes" id="UP000765509">
    <property type="component" value="Unassembled WGS sequence"/>
</dbReference>
<keyword evidence="6" id="KW-0378">Hydrolase</keyword>
<feature type="region of interest" description="Disordered" evidence="15">
    <location>
        <begin position="216"/>
        <end position="272"/>
    </location>
</feature>
<dbReference type="PANTHER" id="PTHR42648:SF11">
    <property type="entry name" value="TRANSPOSON TY4-P GAG-POL POLYPROTEIN"/>
    <property type="match status" value="1"/>
</dbReference>
<evidence type="ECO:0000256" key="7">
    <source>
        <dbReference type="ARBA" id="ARBA00022842"/>
    </source>
</evidence>
<evidence type="ECO:0000256" key="9">
    <source>
        <dbReference type="ARBA" id="ARBA00022908"/>
    </source>
</evidence>
<feature type="compositionally biased region" description="Basic residues" evidence="15">
    <location>
        <begin position="248"/>
        <end position="257"/>
    </location>
</feature>
<dbReference type="InterPro" id="IPR001584">
    <property type="entry name" value="Integrase_cat-core"/>
</dbReference>
<keyword evidence="12" id="KW-0233">DNA recombination</keyword>
<dbReference type="Gene3D" id="3.30.420.10">
    <property type="entry name" value="Ribonuclease H-like superfamily/Ribonuclease H"/>
    <property type="match status" value="1"/>
</dbReference>
<dbReference type="Pfam" id="PF00665">
    <property type="entry name" value="rve"/>
    <property type="match status" value="1"/>
</dbReference>
<evidence type="ECO:0000256" key="12">
    <source>
        <dbReference type="ARBA" id="ARBA00023172"/>
    </source>
</evidence>
<comment type="catalytic activity">
    <reaction evidence="13">
        <text>DNA(n) + a 2'-deoxyribonucleoside 5'-triphosphate = DNA(n+1) + diphosphate</text>
        <dbReference type="Rhea" id="RHEA:22508"/>
        <dbReference type="Rhea" id="RHEA-COMP:17339"/>
        <dbReference type="Rhea" id="RHEA-COMP:17340"/>
        <dbReference type="ChEBI" id="CHEBI:33019"/>
        <dbReference type="ChEBI" id="CHEBI:61560"/>
        <dbReference type="ChEBI" id="CHEBI:173112"/>
        <dbReference type="EC" id="2.7.7.49"/>
    </reaction>
</comment>
<dbReference type="GO" id="GO:0004519">
    <property type="term" value="F:endonuclease activity"/>
    <property type="evidence" value="ECO:0007669"/>
    <property type="project" value="UniProtKB-KW"/>
</dbReference>
<dbReference type="GO" id="GO:0015074">
    <property type="term" value="P:DNA integration"/>
    <property type="evidence" value="ECO:0007669"/>
    <property type="project" value="UniProtKB-KW"/>
</dbReference>
<comment type="caution">
    <text evidence="17">The sequence shown here is derived from an EMBL/GenBank/DDBJ whole genome shotgun (WGS) entry which is preliminary data.</text>
</comment>
<reference evidence="17" key="1">
    <citation type="submission" date="2021-03" db="EMBL/GenBank/DDBJ databases">
        <title>Draft genome sequence of rust myrtle Austropuccinia psidii MF-1, a brazilian biotype.</title>
        <authorList>
            <person name="Quecine M.C."/>
            <person name="Pachon D.M.R."/>
            <person name="Bonatelli M.L."/>
            <person name="Correr F.H."/>
            <person name="Franceschini L.M."/>
            <person name="Leite T.F."/>
            <person name="Margarido G.R.A."/>
            <person name="Almeida C.A."/>
            <person name="Ferrarezi J.A."/>
            <person name="Labate C.A."/>
        </authorList>
    </citation>
    <scope>NUCLEOTIDE SEQUENCE</scope>
    <source>
        <strain evidence="17">MF-1</strain>
    </source>
</reference>
<evidence type="ECO:0000256" key="5">
    <source>
        <dbReference type="ARBA" id="ARBA00022759"/>
    </source>
</evidence>
<evidence type="ECO:0000256" key="6">
    <source>
        <dbReference type="ARBA" id="ARBA00022801"/>
    </source>
</evidence>
<dbReference type="InterPro" id="IPR039537">
    <property type="entry name" value="Retrotran_Ty1/copia-like"/>
</dbReference>
<dbReference type="GO" id="GO:0006310">
    <property type="term" value="P:DNA recombination"/>
    <property type="evidence" value="ECO:0007669"/>
    <property type="project" value="UniProtKB-KW"/>
</dbReference>
<dbReference type="GO" id="GO:0003887">
    <property type="term" value="F:DNA-directed DNA polymerase activity"/>
    <property type="evidence" value="ECO:0007669"/>
    <property type="project" value="UniProtKB-KW"/>
</dbReference>
<keyword evidence="18" id="KW-1185">Reference proteome</keyword>
<evidence type="ECO:0000256" key="11">
    <source>
        <dbReference type="ARBA" id="ARBA00022932"/>
    </source>
</evidence>
<protein>
    <recommendedName>
        <fullName evidence="16">Integrase catalytic domain-containing protein</fullName>
    </recommendedName>
</protein>
<keyword evidence="10" id="KW-0695">RNA-directed DNA polymerase</keyword>
<dbReference type="EMBL" id="AVOT02015920">
    <property type="protein sequence ID" value="MBW0500632.1"/>
    <property type="molecule type" value="Genomic_DNA"/>
</dbReference>
<keyword evidence="11" id="KW-0239">DNA-directed DNA polymerase</keyword>
<evidence type="ECO:0000256" key="8">
    <source>
        <dbReference type="ARBA" id="ARBA00022884"/>
    </source>
</evidence>
<organism evidence="17 18">
    <name type="scientific">Austropuccinia psidii MF-1</name>
    <dbReference type="NCBI Taxonomy" id="1389203"/>
    <lineage>
        <taxon>Eukaryota</taxon>
        <taxon>Fungi</taxon>
        <taxon>Dikarya</taxon>
        <taxon>Basidiomycota</taxon>
        <taxon>Pucciniomycotina</taxon>
        <taxon>Pucciniomycetes</taxon>
        <taxon>Pucciniales</taxon>
        <taxon>Sphaerophragmiaceae</taxon>
        <taxon>Austropuccinia</taxon>
    </lineage>
</organism>
<keyword evidence="11" id="KW-0808">Transferase</keyword>
<dbReference type="GO" id="GO:0032196">
    <property type="term" value="P:transposition"/>
    <property type="evidence" value="ECO:0007669"/>
    <property type="project" value="UniProtKB-KW"/>
</dbReference>